<keyword evidence="1" id="KW-0732">Signal</keyword>
<protein>
    <recommendedName>
        <fullName evidence="3">Secreted protein</fullName>
    </recommendedName>
</protein>
<feature type="signal peptide" evidence="1">
    <location>
        <begin position="1"/>
        <end position="19"/>
    </location>
</feature>
<reference evidence="2" key="2">
    <citation type="journal article" date="2015" name="Data Brief">
        <title>Shoot transcriptome of the giant reed, Arundo donax.</title>
        <authorList>
            <person name="Barrero R.A."/>
            <person name="Guerrero F.D."/>
            <person name="Moolhuijzen P."/>
            <person name="Goolsby J.A."/>
            <person name="Tidwell J."/>
            <person name="Bellgard S.E."/>
            <person name="Bellgard M.I."/>
        </authorList>
    </citation>
    <scope>NUCLEOTIDE SEQUENCE</scope>
    <source>
        <tissue evidence="2">Shoot tissue taken approximately 20 cm above the soil surface</tissue>
    </source>
</reference>
<evidence type="ECO:0000313" key="2">
    <source>
        <dbReference type="EMBL" id="JAE13086.1"/>
    </source>
</evidence>
<dbReference type="EMBL" id="GBRH01184810">
    <property type="protein sequence ID" value="JAE13086.1"/>
    <property type="molecule type" value="Transcribed_RNA"/>
</dbReference>
<proteinExistence type="predicted"/>
<reference evidence="2" key="1">
    <citation type="submission" date="2014-09" db="EMBL/GenBank/DDBJ databases">
        <authorList>
            <person name="Magalhaes I.L.F."/>
            <person name="Oliveira U."/>
            <person name="Santos F.R."/>
            <person name="Vidigal T.H.D.A."/>
            <person name="Brescovit A.D."/>
            <person name="Santos A.J."/>
        </authorList>
    </citation>
    <scope>NUCLEOTIDE SEQUENCE</scope>
    <source>
        <tissue evidence="2">Shoot tissue taken approximately 20 cm above the soil surface</tissue>
    </source>
</reference>
<feature type="chain" id="PRO_5002044641" description="Secreted protein" evidence="1">
    <location>
        <begin position="20"/>
        <end position="88"/>
    </location>
</feature>
<evidence type="ECO:0008006" key="3">
    <source>
        <dbReference type="Google" id="ProtNLM"/>
    </source>
</evidence>
<sequence length="88" mass="10053">MWISLRLRATATALMWSVAQRPAAVVIEVIHSMCLHSLLTSSHWPDHRRTLPITLGQHPLLCVIGMWRVCYGTIASRIESHEHMHLYG</sequence>
<organism evidence="2">
    <name type="scientific">Arundo donax</name>
    <name type="common">Giant reed</name>
    <name type="synonym">Donax arundinaceus</name>
    <dbReference type="NCBI Taxonomy" id="35708"/>
    <lineage>
        <taxon>Eukaryota</taxon>
        <taxon>Viridiplantae</taxon>
        <taxon>Streptophyta</taxon>
        <taxon>Embryophyta</taxon>
        <taxon>Tracheophyta</taxon>
        <taxon>Spermatophyta</taxon>
        <taxon>Magnoliopsida</taxon>
        <taxon>Liliopsida</taxon>
        <taxon>Poales</taxon>
        <taxon>Poaceae</taxon>
        <taxon>PACMAD clade</taxon>
        <taxon>Arundinoideae</taxon>
        <taxon>Arundineae</taxon>
        <taxon>Arundo</taxon>
    </lineage>
</organism>
<dbReference type="AlphaFoldDB" id="A0A0A9FRZ0"/>
<accession>A0A0A9FRZ0</accession>
<name>A0A0A9FRZ0_ARUDO</name>
<evidence type="ECO:0000256" key="1">
    <source>
        <dbReference type="SAM" id="SignalP"/>
    </source>
</evidence>